<dbReference type="InterPro" id="IPR036397">
    <property type="entry name" value="RNaseH_sf"/>
</dbReference>
<dbReference type="GO" id="GO:0003676">
    <property type="term" value="F:nucleic acid binding"/>
    <property type="evidence" value="ECO:0007669"/>
    <property type="project" value="InterPro"/>
</dbReference>
<dbReference type="EMBL" id="CAKOGL010000028">
    <property type="protein sequence ID" value="CAH2105555.1"/>
    <property type="molecule type" value="Genomic_DNA"/>
</dbReference>
<dbReference type="Gene3D" id="3.30.420.10">
    <property type="entry name" value="Ribonuclease H-like superfamily/Ribonuclease H"/>
    <property type="match status" value="1"/>
</dbReference>
<dbReference type="Proteomes" id="UP001153954">
    <property type="component" value="Unassembled WGS sequence"/>
</dbReference>
<protein>
    <recommendedName>
        <fullName evidence="3">Transposase</fullName>
    </recommendedName>
</protein>
<reference evidence="1" key="1">
    <citation type="submission" date="2022-03" db="EMBL/GenBank/DDBJ databases">
        <authorList>
            <person name="Tunstrom K."/>
        </authorList>
    </citation>
    <scope>NUCLEOTIDE SEQUENCE</scope>
</reference>
<evidence type="ECO:0008006" key="3">
    <source>
        <dbReference type="Google" id="ProtNLM"/>
    </source>
</evidence>
<evidence type="ECO:0000313" key="1">
    <source>
        <dbReference type="EMBL" id="CAH2105555.1"/>
    </source>
</evidence>
<keyword evidence="2" id="KW-1185">Reference proteome</keyword>
<organism evidence="1 2">
    <name type="scientific">Euphydryas editha</name>
    <name type="common">Edith's checkerspot</name>
    <dbReference type="NCBI Taxonomy" id="104508"/>
    <lineage>
        <taxon>Eukaryota</taxon>
        <taxon>Metazoa</taxon>
        <taxon>Ecdysozoa</taxon>
        <taxon>Arthropoda</taxon>
        <taxon>Hexapoda</taxon>
        <taxon>Insecta</taxon>
        <taxon>Pterygota</taxon>
        <taxon>Neoptera</taxon>
        <taxon>Endopterygota</taxon>
        <taxon>Lepidoptera</taxon>
        <taxon>Glossata</taxon>
        <taxon>Ditrysia</taxon>
        <taxon>Papilionoidea</taxon>
        <taxon>Nymphalidae</taxon>
        <taxon>Nymphalinae</taxon>
        <taxon>Euphydryas</taxon>
    </lineage>
</organism>
<dbReference type="PANTHER" id="PTHR47326">
    <property type="entry name" value="TRANSPOSABLE ELEMENT TC3 TRANSPOSASE-LIKE PROTEIN"/>
    <property type="match status" value="1"/>
</dbReference>
<dbReference type="PANTHER" id="PTHR47326:SF1">
    <property type="entry name" value="HTH PSQ-TYPE DOMAIN-CONTAINING PROTEIN"/>
    <property type="match status" value="1"/>
</dbReference>
<evidence type="ECO:0000313" key="2">
    <source>
        <dbReference type="Proteomes" id="UP001153954"/>
    </source>
</evidence>
<comment type="caution">
    <text evidence="1">The sequence shown here is derived from an EMBL/GenBank/DDBJ whole genome shotgun (WGS) entry which is preliminary data.</text>
</comment>
<dbReference type="AlphaFoldDB" id="A0AAU9V438"/>
<accession>A0AAU9V438</accession>
<proteinExistence type="predicted"/>
<name>A0AAU9V438_EUPED</name>
<sequence>MSQAPKASGRPYDASVDQSILDAFAKDDLFEDIVVFEENRPIVFQQDGCPAHYTLAAREYLDNCFPNAWIGRDGPIEWPARSPDLMSLNYYVWGRTKELVYTKEIFTKDQLIIRKMPLEQ</sequence>
<gene>
    <name evidence="1" type="ORF">EEDITHA_LOCUS19799</name>
</gene>